<evidence type="ECO:0000256" key="1">
    <source>
        <dbReference type="SAM" id="MobiDB-lite"/>
    </source>
</evidence>
<sequence>MFKRVERKRKRREEEEELGLDKDTKQIMGLNDTDSDESDSGSEQESAQSESKGSDLYIGDEAEVAVSEDEGGNEDPPISVEEALKDPIYLISLEPTVHGCVLCKGKLIKNAGMTTAHKNANVHKRRFECFRLLSADTDPSSNAWELVKAIRSASKLHRVESQEPSKRALKRHAKQAAIREKRKHHKELKAKAIAKKASKKLSSTEETKTSLRCSPKPQSPSGNIRKKQKLESKTSTSGRDVSAKSASRTKFSSDSKKLVVKSSIKATRKANKPS</sequence>
<feature type="compositionally biased region" description="Basic residues" evidence="1">
    <location>
        <begin position="1"/>
        <end position="11"/>
    </location>
</feature>
<accession>A0A8I2YNK0</accession>
<protein>
    <submittedName>
        <fullName evidence="2">Uncharacterized protein</fullName>
    </submittedName>
</protein>
<feature type="region of interest" description="Disordered" evidence="1">
    <location>
        <begin position="157"/>
        <end position="274"/>
    </location>
</feature>
<dbReference type="OrthoDB" id="2538461at2759"/>
<name>A0A8I2YNK0_9AGAM</name>
<organism evidence="2 3">
    <name type="scientific">Boletus reticuloceps</name>
    <dbReference type="NCBI Taxonomy" id="495285"/>
    <lineage>
        <taxon>Eukaryota</taxon>
        <taxon>Fungi</taxon>
        <taxon>Dikarya</taxon>
        <taxon>Basidiomycota</taxon>
        <taxon>Agaricomycotina</taxon>
        <taxon>Agaricomycetes</taxon>
        <taxon>Agaricomycetidae</taxon>
        <taxon>Boletales</taxon>
        <taxon>Boletineae</taxon>
        <taxon>Boletaceae</taxon>
        <taxon>Boletoideae</taxon>
        <taxon>Boletus</taxon>
    </lineage>
</organism>
<feature type="compositionally biased region" description="Acidic residues" evidence="1">
    <location>
        <begin position="33"/>
        <end position="42"/>
    </location>
</feature>
<gene>
    <name evidence="2" type="ORF">JVT61DRAFT_4403</name>
</gene>
<keyword evidence="3" id="KW-1185">Reference proteome</keyword>
<feature type="compositionally biased region" description="Acidic residues" evidence="1">
    <location>
        <begin position="58"/>
        <end position="73"/>
    </location>
</feature>
<comment type="caution">
    <text evidence="2">The sequence shown here is derived from an EMBL/GenBank/DDBJ whole genome shotgun (WGS) entry which is preliminary data.</text>
</comment>
<feature type="region of interest" description="Disordered" evidence="1">
    <location>
        <begin position="1"/>
        <end position="77"/>
    </location>
</feature>
<proteinExistence type="predicted"/>
<dbReference type="EMBL" id="JAGFBS010000018">
    <property type="protein sequence ID" value="KAG6374368.1"/>
    <property type="molecule type" value="Genomic_DNA"/>
</dbReference>
<evidence type="ECO:0000313" key="2">
    <source>
        <dbReference type="EMBL" id="KAG6374368.1"/>
    </source>
</evidence>
<dbReference type="AlphaFoldDB" id="A0A8I2YNK0"/>
<feature type="compositionally biased region" description="Basic residues" evidence="1">
    <location>
        <begin position="167"/>
        <end position="199"/>
    </location>
</feature>
<feature type="compositionally biased region" description="Polar residues" evidence="1">
    <location>
        <begin position="233"/>
        <end position="249"/>
    </location>
</feature>
<dbReference type="Proteomes" id="UP000683000">
    <property type="component" value="Unassembled WGS sequence"/>
</dbReference>
<evidence type="ECO:0000313" key="3">
    <source>
        <dbReference type="Proteomes" id="UP000683000"/>
    </source>
</evidence>
<reference evidence="2" key="1">
    <citation type="submission" date="2021-03" db="EMBL/GenBank/DDBJ databases">
        <title>Evolutionary innovations through gain and loss of genes in the ectomycorrhizal Boletales.</title>
        <authorList>
            <person name="Wu G."/>
            <person name="Miyauchi S."/>
            <person name="Morin E."/>
            <person name="Yang Z.-L."/>
            <person name="Xu J."/>
            <person name="Martin F.M."/>
        </authorList>
    </citation>
    <scope>NUCLEOTIDE SEQUENCE</scope>
    <source>
        <strain evidence="2">BR01</strain>
    </source>
</reference>
<feature type="compositionally biased region" description="Basic and acidic residues" evidence="1">
    <location>
        <begin position="157"/>
        <end position="166"/>
    </location>
</feature>